<evidence type="ECO:0000313" key="2">
    <source>
        <dbReference type="Proteomes" id="UP001229251"/>
    </source>
</evidence>
<dbReference type="RefSeq" id="WP_006908382.1">
    <property type="nucleotide sequence ID" value="NZ_JASOOE010000008.1"/>
</dbReference>
<dbReference type="AlphaFoldDB" id="A0AAJ1Q6B2"/>
<dbReference type="CDD" id="cd10912">
    <property type="entry name" value="PIN_YacP-like"/>
    <property type="match status" value="1"/>
</dbReference>
<sequence>MFYQRREILWVDGYNMIGSWPELARLQRKNEIAQARDRLLFILSDYQKYRDIKIIVVFDAQFVSGLSKQVNIGQIEVVYTQENQTADSYIEKEVGRWISPLNRVVVATSDQAEQWLIFQKGALRMSAQELLLEVKQSQAQVNQDIQAYYSARMRRRSPWRIDQLKHLDELRLSLKKIKNRRSK</sequence>
<comment type="caution">
    <text evidence="1">The sequence shown here is derived from an EMBL/GenBank/DDBJ whole genome shotgun (WGS) entry which is preliminary data.</text>
</comment>
<dbReference type="Pfam" id="PF05991">
    <property type="entry name" value="NYN_YacP"/>
    <property type="match status" value="1"/>
</dbReference>
<protein>
    <submittedName>
        <fullName evidence="1">NYN domain-containing protein</fullName>
    </submittedName>
</protein>
<dbReference type="PANTHER" id="PTHR34547:SF1">
    <property type="entry name" value="YACP-LIKE NYN DOMAIN PROTEIN"/>
    <property type="match status" value="1"/>
</dbReference>
<name>A0AAJ1Q6B2_9LACT</name>
<accession>A0AAJ1Q6B2</accession>
<gene>
    <name evidence="1" type="ORF">QP433_05010</name>
</gene>
<reference evidence="1" key="1">
    <citation type="submission" date="2023-05" db="EMBL/GenBank/DDBJ databases">
        <title>Cataloging the Phylogenetic Diversity of Human Bladder Bacteria.</title>
        <authorList>
            <person name="Du J."/>
        </authorList>
    </citation>
    <scope>NUCLEOTIDE SEQUENCE</scope>
    <source>
        <strain evidence="1">UMB1231</strain>
    </source>
</reference>
<dbReference type="EMBL" id="JASOOE010000008">
    <property type="protein sequence ID" value="MDK7187335.1"/>
    <property type="molecule type" value="Genomic_DNA"/>
</dbReference>
<dbReference type="Proteomes" id="UP001229251">
    <property type="component" value="Unassembled WGS sequence"/>
</dbReference>
<organism evidence="1 2">
    <name type="scientific">Facklamia hominis</name>
    <dbReference type="NCBI Taxonomy" id="178214"/>
    <lineage>
        <taxon>Bacteria</taxon>
        <taxon>Bacillati</taxon>
        <taxon>Bacillota</taxon>
        <taxon>Bacilli</taxon>
        <taxon>Lactobacillales</taxon>
        <taxon>Aerococcaceae</taxon>
        <taxon>Facklamia</taxon>
    </lineage>
</organism>
<evidence type="ECO:0000313" key="1">
    <source>
        <dbReference type="EMBL" id="MDK7187335.1"/>
    </source>
</evidence>
<dbReference type="PANTHER" id="PTHR34547">
    <property type="entry name" value="YACP-LIKE NYN DOMAIN PROTEIN"/>
    <property type="match status" value="1"/>
</dbReference>
<dbReference type="InterPro" id="IPR010298">
    <property type="entry name" value="YacP-like"/>
</dbReference>
<proteinExistence type="predicted"/>